<dbReference type="EMBL" id="QUAC01000135">
    <property type="protein sequence ID" value="REK89161.1"/>
    <property type="molecule type" value="Genomic_DNA"/>
</dbReference>
<feature type="compositionally biased region" description="Basic residues" evidence="1">
    <location>
        <begin position="117"/>
        <end position="128"/>
    </location>
</feature>
<feature type="compositionally biased region" description="Low complexity" evidence="1">
    <location>
        <begin position="104"/>
        <end position="116"/>
    </location>
</feature>
<reference evidence="3 4" key="1">
    <citation type="submission" date="2018-08" db="EMBL/GenBank/DDBJ databases">
        <title>Streptomyces NEAU-D10 sp. nov., a novel Actinomycete isolated from soil.</title>
        <authorList>
            <person name="Jin L."/>
        </authorList>
    </citation>
    <scope>NUCLEOTIDE SEQUENCE [LARGE SCALE GENOMIC DNA]</scope>
    <source>
        <strain evidence="3 4">NEAU-D10</strain>
    </source>
</reference>
<dbReference type="PROSITE" id="PS50937">
    <property type="entry name" value="HTH_MERR_2"/>
    <property type="match status" value="1"/>
</dbReference>
<evidence type="ECO:0000313" key="4">
    <source>
        <dbReference type="Proteomes" id="UP000262477"/>
    </source>
</evidence>
<dbReference type="GO" id="GO:0006355">
    <property type="term" value="P:regulation of DNA-templated transcription"/>
    <property type="evidence" value="ECO:0007669"/>
    <property type="project" value="InterPro"/>
</dbReference>
<evidence type="ECO:0000256" key="1">
    <source>
        <dbReference type="SAM" id="MobiDB-lite"/>
    </source>
</evidence>
<keyword evidence="4" id="KW-1185">Reference proteome</keyword>
<feature type="region of interest" description="Disordered" evidence="1">
    <location>
        <begin position="88"/>
        <end position="180"/>
    </location>
</feature>
<comment type="caution">
    <text evidence="3">The sequence shown here is derived from an EMBL/GenBank/DDBJ whole genome shotgun (WGS) entry which is preliminary data.</text>
</comment>
<evidence type="ECO:0000259" key="2">
    <source>
        <dbReference type="PROSITE" id="PS50937"/>
    </source>
</evidence>
<dbReference type="SUPFAM" id="SSF46955">
    <property type="entry name" value="Putative DNA-binding domain"/>
    <property type="match status" value="1"/>
</dbReference>
<proteinExistence type="predicted"/>
<dbReference type="OrthoDB" id="9809391at2"/>
<dbReference type="GO" id="GO:0003677">
    <property type="term" value="F:DNA binding"/>
    <property type="evidence" value="ECO:0007669"/>
    <property type="project" value="InterPro"/>
</dbReference>
<dbReference type="Gene3D" id="1.10.1660.10">
    <property type="match status" value="1"/>
</dbReference>
<dbReference type="Pfam" id="PF13411">
    <property type="entry name" value="MerR_1"/>
    <property type="match status" value="1"/>
</dbReference>
<evidence type="ECO:0000313" key="3">
    <source>
        <dbReference type="EMBL" id="REK89161.1"/>
    </source>
</evidence>
<gene>
    <name evidence="3" type="ORF">DY245_17280</name>
</gene>
<accession>A0A371Q3F1</accession>
<feature type="domain" description="HTH merR-type" evidence="2">
    <location>
        <begin position="13"/>
        <end position="57"/>
    </location>
</feature>
<dbReference type="InterPro" id="IPR009061">
    <property type="entry name" value="DNA-bd_dom_put_sf"/>
</dbReference>
<dbReference type="InterPro" id="IPR000551">
    <property type="entry name" value="MerR-type_HTH_dom"/>
</dbReference>
<protein>
    <submittedName>
        <fullName evidence="3">MerR family transcriptional regulator</fullName>
    </submittedName>
</protein>
<name>A0A371Q3F1_STRIH</name>
<dbReference type="Proteomes" id="UP000262477">
    <property type="component" value="Unassembled WGS sequence"/>
</dbReference>
<sequence>MYRGTPSWSDADLLPPAARTSAGYRLYGPDAPARLEIARSLRELGIGTAAIRSVLHRELPHSLNGMGGPPSFAETAAQWADALDAQTRPAPLGHRGHLDRGRAARPSPARRAGPLGIRRHRPRPRPVRLRAGGTGRRRPGGRRTAGGPRSADAVRGVERAAPPGAGATDRLAAFLGREPG</sequence>
<organism evidence="3 4">
    <name type="scientific">Streptomyces inhibens</name>
    <dbReference type="NCBI Taxonomy" id="2293571"/>
    <lineage>
        <taxon>Bacteria</taxon>
        <taxon>Bacillati</taxon>
        <taxon>Actinomycetota</taxon>
        <taxon>Actinomycetes</taxon>
        <taxon>Kitasatosporales</taxon>
        <taxon>Streptomycetaceae</taxon>
        <taxon>Streptomyces</taxon>
    </lineage>
</organism>
<dbReference type="AlphaFoldDB" id="A0A371Q3F1"/>